<accession>A0A1Q9LIU2</accession>
<organism evidence="2 3">
    <name type="scientific">Actinokineospora bangkokensis</name>
    <dbReference type="NCBI Taxonomy" id="1193682"/>
    <lineage>
        <taxon>Bacteria</taxon>
        <taxon>Bacillati</taxon>
        <taxon>Actinomycetota</taxon>
        <taxon>Actinomycetes</taxon>
        <taxon>Pseudonocardiales</taxon>
        <taxon>Pseudonocardiaceae</taxon>
        <taxon>Actinokineospora</taxon>
    </lineage>
</organism>
<dbReference type="EMBL" id="MKQR01000018">
    <property type="protein sequence ID" value="OLR91920.1"/>
    <property type="molecule type" value="Genomic_DNA"/>
</dbReference>
<gene>
    <name evidence="2" type="ORF">BJP25_24120</name>
</gene>
<sequence length="172" mass="18187">MSAAQAIIEYPVPCDPDCGEPDPGDPGTPPPPPPAPSTCTNQGTQVYADSVTSYSPDCGTGFRVHAYTTRLRWDSYSGGSPVKSARMQSYVRFERTNGDGLDARNTSVSCRDSYNGSGSDGEGTATKTTVTYSTPGIPPGAPVTVTCTHQATYNNITYSTTTVQTIYAPHPY</sequence>
<feature type="compositionally biased region" description="Pro residues" evidence="1">
    <location>
        <begin position="24"/>
        <end position="36"/>
    </location>
</feature>
<comment type="caution">
    <text evidence="2">The sequence shown here is derived from an EMBL/GenBank/DDBJ whole genome shotgun (WGS) entry which is preliminary data.</text>
</comment>
<reference evidence="2 3" key="1">
    <citation type="submission" date="2016-10" db="EMBL/GenBank/DDBJ databases">
        <title>The Draft Genome Sequence of Actinokineospora bangkokensis 44EHWT reveals the biosynthetic pathway of antifungal compounds Thailandins with unusual extender unit butylmalonyl-CoA.</title>
        <authorList>
            <person name="Greule A."/>
            <person name="Intra B."/>
            <person name="Flemming S."/>
            <person name="Rommel M.G."/>
            <person name="Panbangred W."/>
            <person name="Bechthold A."/>
        </authorList>
    </citation>
    <scope>NUCLEOTIDE SEQUENCE [LARGE SCALE GENOMIC DNA]</scope>
    <source>
        <strain evidence="2 3">44EHW</strain>
    </source>
</reference>
<proteinExistence type="predicted"/>
<protein>
    <submittedName>
        <fullName evidence="2">Uncharacterized protein</fullName>
    </submittedName>
</protein>
<evidence type="ECO:0000313" key="2">
    <source>
        <dbReference type="EMBL" id="OLR91920.1"/>
    </source>
</evidence>
<evidence type="ECO:0000256" key="1">
    <source>
        <dbReference type="SAM" id="MobiDB-lite"/>
    </source>
</evidence>
<keyword evidence="3" id="KW-1185">Reference proteome</keyword>
<name>A0A1Q9LIU2_9PSEU</name>
<feature type="region of interest" description="Disordered" evidence="1">
    <location>
        <begin position="1"/>
        <end position="42"/>
    </location>
</feature>
<dbReference type="Proteomes" id="UP000186040">
    <property type="component" value="Unassembled WGS sequence"/>
</dbReference>
<evidence type="ECO:0000313" key="3">
    <source>
        <dbReference type="Proteomes" id="UP000186040"/>
    </source>
</evidence>
<dbReference type="AlphaFoldDB" id="A0A1Q9LIU2"/>